<feature type="transmembrane region" description="Helical" evidence="1">
    <location>
        <begin position="262"/>
        <end position="283"/>
    </location>
</feature>
<dbReference type="AlphaFoldDB" id="H6QCC9"/>
<feature type="transmembrane region" description="Helical" evidence="1">
    <location>
        <begin position="110"/>
        <end position="125"/>
    </location>
</feature>
<dbReference type="HOGENOM" id="CLU_975287_0_0_2"/>
<accession>H6QCC9</accession>
<dbReference type="KEGG" id="pog:Pogu_1716"/>
<evidence type="ECO:0008006" key="4">
    <source>
        <dbReference type="Google" id="ProtNLM"/>
    </source>
</evidence>
<feature type="transmembrane region" description="Helical" evidence="1">
    <location>
        <begin position="155"/>
        <end position="174"/>
    </location>
</feature>
<evidence type="ECO:0000256" key="1">
    <source>
        <dbReference type="SAM" id="Phobius"/>
    </source>
</evidence>
<feature type="transmembrane region" description="Helical" evidence="1">
    <location>
        <begin position="75"/>
        <end position="98"/>
    </location>
</feature>
<evidence type="ECO:0000313" key="2">
    <source>
        <dbReference type="EMBL" id="AFA39743.1"/>
    </source>
</evidence>
<reference evidence="2 3" key="1">
    <citation type="journal article" date="2012" name="Stand. Genomic Sci.">
        <title>Complete genome sequence of Pyrobaculum oguniense.</title>
        <authorList>
            <person name="Bernick D.L."/>
            <person name="Karplus K."/>
            <person name="Lui L.M."/>
            <person name="Coker J.K."/>
            <person name="Murphy J.N."/>
            <person name="Chan P.P."/>
            <person name="Cozen A.E."/>
            <person name="Lowe T.M."/>
        </authorList>
    </citation>
    <scope>NUCLEOTIDE SEQUENCE [LARGE SCALE GENOMIC DNA]</scope>
    <source>
        <strain evidence="2 3">TE7</strain>
    </source>
</reference>
<gene>
    <name evidence="2" type="ordered locus">Pogu_1716</name>
</gene>
<evidence type="ECO:0000313" key="3">
    <source>
        <dbReference type="Proteomes" id="UP000009062"/>
    </source>
</evidence>
<keyword evidence="1" id="KW-0812">Transmembrane</keyword>
<keyword evidence="3" id="KW-1185">Reference proteome</keyword>
<dbReference type="EMBL" id="CP003316">
    <property type="protein sequence ID" value="AFA39743.1"/>
    <property type="molecule type" value="Genomic_DNA"/>
</dbReference>
<feature type="transmembrane region" description="Helical" evidence="1">
    <location>
        <begin position="132"/>
        <end position="149"/>
    </location>
</feature>
<organism evidence="2 3">
    <name type="scientific">Pyrobaculum oguniense (strain DSM 13380 / JCM 10595 / TE7)</name>
    <dbReference type="NCBI Taxonomy" id="698757"/>
    <lineage>
        <taxon>Archaea</taxon>
        <taxon>Thermoproteota</taxon>
        <taxon>Thermoprotei</taxon>
        <taxon>Thermoproteales</taxon>
        <taxon>Thermoproteaceae</taxon>
        <taxon>Pyrobaculum</taxon>
    </lineage>
</organism>
<name>H6QCC9_PYROT</name>
<sequence length="284" mass="31085">MVIIALLLVVVAVLIGTAPLFFVRNVEPLPLDAAPYVRAEDVGATVYNLAVFFTVLVAATAIIYIFFTRRKWLNLLLYFIWFVLAVGVVQFYTILYYWSGLLNEDVAVKLMWASLLVGFLTVAAIHKRRGDLLLGFLGSLAGAMMVQLLPEMTVVALLVALPVYDYLMVTRGLLGSLIRKSKEAAGGGVPARGDTPLFGFVVRLKAMSLGVGDFVVYAMALTYITVRLYTYGFVALLALVAGAALIYVGLRLTVRVFLRRWGYGPALPLPMLMLLPLIAAAWLA</sequence>
<keyword evidence="1" id="KW-1133">Transmembrane helix</keyword>
<dbReference type="Proteomes" id="UP000009062">
    <property type="component" value="Chromosome"/>
</dbReference>
<proteinExistence type="predicted"/>
<feature type="transmembrane region" description="Helical" evidence="1">
    <location>
        <begin position="46"/>
        <end position="68"/>
    </location>
</feature>
<protein>
    <recommendedName>
        <fullName evidence="4">Presenilin</fullName>
    </recommendedName>
</protein>
<keyword evidence="1" id="KW-0472">Membrane</keyword>
<dbReference type="eggNOG" id="arCOG04463">
    <property type="taxonomic scope" value="Archaea"/>
</dbReference>
<feature type="transmembrane region" description="Helical" evidence="1">
    <location>
        <begin position="230"/>
        <end position="250"/>
    </location>
</feature>
<feature type="transmembrane region" description="Helical" evidence="1">
    <location>
        <begin position="206"/>
        <end position="224"/>
    </location>
</feature>